<proteinExistence type="predicted"/>
<gene>
    <name evidence="2" type="ORF">MYCIT1_LOCUS21363</name>
</gene>
<dbReference type="Proteomes" id="UP001295794">
    <property type="component" value="Unassembled WGS sequence"/>
</dbReference>
<name>A0AAD2HCP7_9AGAR</name>
<accession>A0AAD2HCP7</accession>
<keyword evidence="3" id="KW-1185">Reference proteome</keyword>
<reference evidence="2" key="1">
    <citation type="submission" date="2023-11" db="EMBL/GenBank/DDBJ databases">
        <authorList>
            <person name="De Vega J J."/>
            <person name="De Vega J J."/>
        </authorList>
    </citation>
    <scope>NUCLEOTIDE SEQUENCE</scope>
</reference>
<protein>
    <submittedName>
        <fullName evidence="2">Uncharacterized protein</fullName>
    </submittedName>
</protein>
<feature type="region of interest" description="Disordered" evidence="1">
    <location>
        <begin position="417"/>
        <end position="438"/>
    </location>
</feature>
<comment type="caution">
    <text evidence="2">The sequence shown here is derived from an EMBL/GenBank/DDBJ whole genome shotgun (WGS) entry which is preliminary data.</text>
</comment>
<evidence type="ECO:0000313" key="3">
    <source>
        <dbReference type="Proteomes" id="UP001295794"/>
    </source>
</evidence>
<sequence length="612" mass="68428">MLKSNVRLQKLPKLARYNVRSPTDDGPAHIPLDDVFRDEAPATIYVGKNGPVPSSHAKSHLIRATRLGHPSSRLALHKLVHASLRASKHQEAAHLILNDNRGPLFVSQSHRIHPTTLAKVMHELIASVPRRQTPQQWYRTQVNPSILQFSAEMVSHPDLRLASALHLYARDRLVPRSPLVSKLLWQALLNQRDWIAAAHMFGLQVRDYHARRTLPTVLRNAEKAGLSSHVVSGLRRKLAVLNAEDASVSRPFFGQLCYRLSGVLFHINGRLRSSSATANSEKVVPTDTGTKALTPARAKHHQRMVLQALVILSTMVDQRQVPFADVSAWINAAGMVGITSLLFAAYADPCQIPLSASADMCFHVNPQNARATPVSARAYMRQVLENYASNLPRTPHLCSQVLPSRAGSVWRGLHHQLETSSKQRMPPQDPNDASDDTFMAPPNLPTYEALLRVFLHRGEERGLYEESAHDIESVQDSESSEDWHYHAPRSPNNSDPLNQYPEHLLDFDAYPTRPAGQELSSKNSHTVQRQGDLAAAVLQHMIFERSPQLAPWQSDIIRDLLRWRSRDLENGLIGQDLLQVYRDGAADFDRRKAVMSAAAQGAMYDVDDSYGD</sequence>
<evidence type="ECO:0000256" key="1">
    <source>
        <dbReference type="SAM" id="MobiDB-lite"/>
    </source>
</evidence>
<feature type="region of interest" description="Disordered" evidence="1">
    <location>
        <begin position="466"/>
        <end position="501"/>
    </location>
</feature>
<dbReference type="EMBL" id="CAVNYO010000401">
    <property type="protein sequence ID" value="CAK5274274.1"/>
    <property type="molecule type" value="Genomic_DNA"/>
</dbReference>
<organism evidence="2 3">
    <name type="scientific">Mycena citricolor</name>
    <dbReference type="NCBI Taxonomy" id="2018698"/>
    <lineage>
        <taxon>Eukaryota</taxon>
        <taxon>Fungi</taxon>
        <taxon>Dikarya</taxon>
        <taxon>Basidiomycota</taxon>
        <taxon>Agaricomycotina</taxon>
        <taxon>Agaricomycetes</taxon>
        <taxon>Agaricomycetidae</taxon>
        <taxon>Agaricales</taxon>
        <taxon>Marasmiineae</taxon>
        <taxon>Mycenaceae</taxon>
        <taxon>Mycena</taxon>
    </lineage>
</organism>
<dbReference type="AlphaFoldDB" id="A0AAD2HCP7"/>
<evidence type="ECO:0000313" key="2">
    <source>
        <dbReference type="EMBL" id="CAK5274274.1"/>
    </source>
</evidence>